<protein>
    <submittedName>
        <fullName evidence="2">Uncharacterized protein</fullName>
    </submittedName>
</protein>
<dbReference type="AlphaFoldDB" id="A0A495JKM5"/>
<evidence type="ECO:0000313" key="3">
    <source>
        <dbReference type="Proteomes" id="UP000277671"/>
    </source>
</evidence>
<organism evidence="2 3">
    <name type="scientific">Micromonospora pisi</name>
    <dbReference type="NCBI Taxonomy" id="589240"/>
    <lineage>
        <taxon>Bacteria</taxon>
        <taxon>Bacillati</taxon>
        <taxon>Actinomycetota</taxon>
        <taxon>Actinomycetes</taxon>
        <taxon>Micromonosporales</taxon>
        <taxon>Micromonosporaceae</taxon>
        <taxon>Micromonospora</taxon>
    </lineage>
</organism>
<dbReference type="Proteomes" id="UP000277671">
    <property type="component" value="Unassembled WGS sequence"/>
</dbReference>
<feature type="region of interest" description="Disordered" evidence="1">
    <location>
        <begin position="1"/>
        <end position="22"/>
    </location>
</feature>
<accession>A0A495JKM5</accession>
<keyword evidence="3" id="KW-1185">Reference proteome</keyword>
<dbReference type="EMBL" id="RBKT01000001">
    <property type="protein sequence ID" value="RKR89381.1"/>
    <property type="molecule type" value="Genomic_DNA"/>
</dbReference>
<dbReference type="RefSeq" id="WP_121157830.1">
    <property type="nucleotide sequence ID" value="NZ_RBKT01000001.1"/>
</dbReference>
<reference evidence="2 3" key="1">
    <citation type="submission" date="2018-10" db="EMBL/GenBank/DDBJ databases">
        <title>Sequencing the genomes of 1000 actinobacteria strains.</title>
        <authorList>
            <person name="Klenk H.-P."/>
        </authorList>
    </citation>
    <scope>NUCLEOTIDE SEQUENCE [LARGE SCALE GENOMIC DNA]</scope>
    <source>
        <strain evidence="2 3">DSM 45175</strain>
    </source>
</reference>
<evidence type="ECO:0000313" key="2">
    <source>
        <dbReference type="EMBL" id="RKR89381.1"/>
    </source>
</evidence>
<comment type="caution">
    <text evidence="2">The sequence shown here is derived from an EMBL/GenBank/DDBJ whole genome shotgun (WGS) entry which is preliminary data.</text>
</comment>
<proteinExistence type="predicted"/>
<gene>
    <name evidence="2" type="ORF">BDK92_3725</name>
</gene>
<evidence type="ECO:0000256" key="1">
    <source>
        <dbReference type="SAM" id="MobiDB-lite"/>
    </source>
</evidence>
<sequence>MNSTRRKWFLKPDDPAPVDQPVSAAAPAREVIRPDRESVLLAVGAATTLGFRRYGAGARPVRRNSGRWSG</sequence>
<name>A0A495JKM5_9ACTN</name>